<dbReference type="EMBL" id="BMAW01123226">
    <property type="protein sequence ID" value="GFU02340.1"/>
    <property type="molecule type" value="Genomic_DNA"/>
</dbReference>
<sequence length="146" mass="16254">MSLPHLQLDRFPNFNGMKIKLGKNSNRNHQLVTKNSIVQLSTNLPFFLQSSNKFQRCVVELLPQEEQQRRSDKDGHDPLELLMVIGFDSPMQIISESRPCQDTYPIAIMEPPHASTVGRGIPGLNASLALQNINASSKIGVNDDSS</sequence>
<evidence type="ECO:0000313" key="2">
    <source>
        <dbReference type="Proteomes" id="UP000887013"/>
    </source>
</evidence>
<protein>
    <submittedName>
        <fullName evidence="1">Uncharacterized protein</fullName>
    </submittedName>
</protein>
<name>A0A8X6Q214_NEPPI</name>
<dbReference type="Proteomes" id="UP000887013">
    <property type="component" value="Unassembled WGS sequence"/>
</dbReference>
<dbReference type="AlphaFoldDB" id="A0A8X6Q214"/>
<comment type="caution">
    <text evidence="1">The sequence shown here is derived from an EMBL/GenBank/DDBJ whole genome shotgun (WGS) entry which is preliminary data.</text>
</comment>
<accession>A0A8X6Q214</accession>
<reference evidence="1" key="1">
    <citation type="submission" date="2020-08" db="EMBL/GenBank/DDBJ databases">
        <title>Multicomponent nature underlies the extraordinary mechanical properties of spider dragline silk.</title>
        <authorList>
            <person name="Kono N."/>
            <person name="Nakamura H."/>
            <person name="Mori M."/>
            <person name="Yoshida Y."/>
            <person name="Ohtoshi R."/>
            <person name="Malay A.D."/>
            <person name="Moran D.A.P."/>
            <person name="Tomita M."/>
            <person name="Numata K."/>
            <person name="Arakawa K."/>
        </authorList>
    </citation>
    <scope>NUCLEOTIDE SEQUENCE</scope>
</reference>
<gene>
    <name evidence="1" type="ORF">NPIL_262551</name>
</gene>
<keyword evidence="2" id="KW-1185">Reference proteome</keyword>
<organism evidence="1 2">
    <name type="scientific">Nephila pilipes</name>
    <name type="common">Giant wood spider</name>
    <name type="synonym">Nephila maculata</name>
    <dbReference type="NCBI Taxonomy" id="299642"/>
    <lineage>
        <taxon>Eukaryota</taxon>
        <taxon>Metazoa</taxon>
        <taxon>Ecdysozoa</taxon>
        <taxon>Arthropoda</taxon>
        <taxon>Chelicerata</taxon>
        <taxon>Arachnida</taxon>
        <taxon>Araneae</taxon>
        <taxon>Araneomorphae</taxon>
        <taxon>Entelegynae</taxon>
        <taxon>Araneoidea</taxon>
        <taxon>Nephilidae</taxon>
        <taxon>Nephila</taxon>
    </lineage>
</organism>
<evidence type="ECO:0000313" key="1">
    <source>
        <dbReference type="EMBL" id="GFU02340.1"/>
    </source>
</evidence>
<proteinExistence type="predicted"/>